<protein>
    <submittedName>
        <fullName evidence="2">Uncharacterized protein</fullName>
    </submittedName>
</protein>
<name>W6U3Q9_ECHGR</name>
<dbReference type="KEGG" id="egl:EGR_09396"/>
<comment type="caution">
    <text evidence="2">The sequence shown here is derived from an EMBL/GenBank/DDBJ whole genome shotgun (WGS) entry which is preliminary data.</text>
</comment>
<feature type="compositionally biased region" description="Acidic residues" evidence="1">
    <location>
        <begin position="25"/>
        <end position="36"/>
    </location>
</feature>
<evidence type="ECO:0000313" key="2">
    <source>
        <dbReference type="EMBL" id="EUB55738.1"/>
    </source>
</evidence>
<dbReference type="CTD" id="36345111"/>
<sequence length="182" mass="19888">MEKVQASAQDYRTRCWRETVEVEVGELAEEEEEEKETEGKEEEKAGISRKTSNYEMEHACAQSRLLAFSAAGLRDSPICLPFHQKYAPDVNQQQQPSSIDGFVTPTVVSARLIYLRRGMTEATKCSTDTRNIVDMYTSATAANMSDDENGLTGDGDEWSLFELISCGGGDGGGGGIVFPSPS</sequence>
<reference evidence="2 3" key="1">
    <citation type="journal article" date="2013" name="Nat. Genet.">
        <title>The genome of the hydatid tapeworm Echinococcus granulosus.</title>
        <authorList>
            <person name="Zheng H."/>
            <person name="Zhang W."/>
            <person name="Zhang L."/>
            <person name="Zhang Z."/>
            <person name="Li J."/>
            <person name="Lu G."/>
            <person name="Zhu Y."/>
            <person name="Wang Y."/>
            <person name="Huang Y."/>
            <person name="Liu J."/>
            <person name="Kang H."/>
            <person name="Chen J."/>
            <person name="Wang L."/>
            <person name="Chen A."/>
            <person name="Yu S."/>
            <person name="Gao Z."/>
            <person name="Jin L."/>
            <person name="Gu W."/>
            <person name="Wang Z."/>
            <person name="Zhao L."/>
            <person name="Shi B."/>
            <person name="Wen H."/>
            <person name="Lin R."/>
            <person name="Jones M.K."/>
            <person name="Brejova B."/>
            <person name="Vinar T."/>
            <person name="Zhao G."/>
            <person name="McManus D.P."/>
            <person name="Chen Z."/>
            <person name="Zhou Y."/>
            <person name="Wang S."/>
        </authorList>
    </citation>
    <scope>NUCLEOTIDE SEQUENCE [LARGE SCALE GENOMIC DNA]</scope>
</reference>
<dbReference type="RefSeq" id="XP_024346934.1">
    <property type="nucleotide sequence ID" value="XM_024498645.1"/>
</dbReference>
<proteinExistence type="predicted"/>
<feature type="compositionally biased region" description="Basic and acidic residues" evidence="1">
    <location>
        <begin position="37"/>
        <end position="46"/>
    </location>
</feature>
<evidence type="ECO:0000313" key="3">
    <source>
        <dbReference type="Proteomes" id="UP000019149"/>
    </source>
</evidence>
<gene>
    <name evidence="2" type="ORF">EGR_09396</name>
</gene>
<dbReference type="Proteomes" id="UP000019149">
    <property type="component" value="Unassembled WGS sequence"/>
</dbReference>
<keyword evidence="3" id="KW-1185">Reference proteome</keyword>
<dbReference type="GeneID" id="36345111"/>
<organism evidence="2 3">
    <name type="scientific">Echinococcus granulosus</name>
    <name type="common">Hydatid tapeworm</name>
    <dbReference type="NCBI Taxonomy" id="6210"/>
    <lineage>
        <taxon>Eukaryota</taxon>
        <taxon>Metazoa</taxon>
        <taxon>Spiralia</taxon>
        <taxon>Lophotrochozoa</taxon>
        <taxon>Platyhelminthes</taxon>
        <taxon>Cestoda</taxon>
        <taxon>Eucestoda</taxon>
        <taxon>Cyclophyllidea</taxon>
        <taxon>Taeniidae</taxon>
        <taxon>Echinococcus</taxon>
        <taxon>Echinococcus granulosus group</taxon>
    </lineage>
</organism>
<accession>W6U3Q9</accession>
<feature type="region of interest" description="Disordered" evidence="1">
    <location>
        <begin position="25"/>
        <end position="50"/>
    </location>
</feature>
<dbReference type="EMBL" id="APAU02000146">
    <property type="protein sequence ID" value="EUB55738.1"/>
    <property type="molecule type" value="Genomic_DNA"/>
</dbReference>
<dbReference type="AlphaFoldDB" id="W6U3Q9"/>
<evidence type="ECO:0000256" key="1">
    <source>
        <dbReference type="SAM" id="MobiDB-lite"/>
    </source>
</evidence>